<evidence type="ECO:0000259" key="8">
    <source>
        <dbReference type="PROSITE" id="PS50059"/>
    </source>
</evidence>
<protein>
    <recommendedName>
        <fullName evidence="6">Peptidyl-prolyl cis-trans isomerase</fullName>
        <ecNumber evidence="6">5.2.1.8</ecNumber>
    </recommendedName>
</protein>
<comment type="similarity">
    <text evidence="2 6">Belongs to the FKBP-type PPIase family.</text>
</comment>
<dbReference type="InterPro" id="IPR001179">
    <property type="entry name" value="PPIase_FKBP_dom"/>
</dbReference>
<dbReference type="AlphaFoldDB" id="A0AA97F9H0"/>
<feature type="region of interest" description="Disordered" evidence="7">
    <location>
        <begin position="171"/>
        <end position="202"/>
    </location>
</feature>
<dbReference type="RefSeq" id="WP_317083372.1">
    <property type="nucleotide sequence ID" value="NZ_CP136594.1"/>
</dbReference>
<dbReference type="SUPFAM" id="SSF54534">
    <property type="entry name" value="FKBP-like"/>
    <property type="match status" value="1"/>
</dbReference>
<dbReference type="EC" id="5.2.1.8" evidence="6"/>
<dbReference type="PANTHER" id="PTHR43811:SF19">
    <property type="entry name" value="39 KDA FK506-BINDING NUCLEAR PROTEIN"/>
    <property type="match status" value="1"/>
</dbReference>
<sequence length="202" mass="21187">MSVTRVPLQPIAKGSLTKLWVGVIIVLLLGAGLAWAGTASVRNMINTTENGVKIITLADGEAGVSPSSGDIAAVSYVGQLLDGTVFDANEQAAFSLAGPNDPPTPPMFPTIIPGLREAMLTMEKGGRYRVIIPSDQAYGDQPKGDIPANSDLQFEIELRDFRSMAELEAEFRAMQQQQQQLPPGVGGPPPGAGGPVQPLPGQ</sequence>
<keyword evidence="10" id="KW-1185">Reference proteome</keyword>
<evidence type="ECO:0000256" key="6">
    <source>
        <dbReference type="RuleBase" id="RU003915"/>
    </source>
</evidence>
<dbReference type="PROSITE" id="PS50059">
    <property type="entry name" value="FKBP_PPIASE"/>
    <property type="match status" value="1"/>
</dbReference>
<evidence type="ECO:0000256" key="1">
    <source>
        <dbReference type="ARBA" id="ARBA00000971"/>
    </source>
</evidence>
<evidence type="ECO:0000313" key="10">
    <source>
        <dbReference type="Proteomes" id="UP001302429"/>
    </source>
</evidence>
<keyword evidence="4 5" id="KW-0413">Isomerase</keyword>
<name>A0AA97F9H0_9SPHN</name>
<accession>A0AA97F9H0</accession>
<dbReference type="Proteomes" id="UP001302429">
    <property type="component" value="Chromosome"/>
</dbReference>
<keyword evidence="3 5" id="KW-0697">Rotamase</keyword>
<evidence type="ECO:0000313" key="9">
    <source>
        <dbReference type="EMBL" id="WOE75996.1"/>
    </source>
</evidence>
<feature type="domain" description="PPIase FKBP-type" evidence="8">
    <location>
        <begin position="69"/>
        <end position="162"/>
    </location>
</feature>
<dbReference type="InterPro" id="IPR046357">
    <property type="entry name" value="PPIase_dom_sf"/>
</dbReference>
<dbReference type="GO" id="GO:0003755">
    <property type="term" value="F:peptidyl-prolyl cis-trans isomerase activity"/>
    <property type="evidence" value="ECO:0007669"/>
    <property type="project" value="UniProtKB-UniRule"/>
</dbReference>
<evidence type="ECO:0000256" key="5">
    <source>
        <dbReference type="PROSITE-ProRule" id="PRU00277"/>
    </source>
</evidence>
<dbReference type="Pfam" id="PF00254">
    <property type="entry name" value="FKBP_C"/>
    <property type="match status" value="1"/>
</dbReference>
<dbReference type="PANTHER" id="PTHR43811">
    <property type="entry name" value="FKBP-TYPE PEPTIDYL-PROLYL CIS-TRANS ISOMERASE FKPA"/>
    <property type="match status" value="1"/>
</dbReference>
<evidence type="ECO:0000256" key="7">
    <source>
        <dbReference type="SAM" id="MobiDB-lite"/>
    </source>
</evidence>
<evidence type="ECO:0000256" key="4">
    <source>
        <dbReference type="ARBA" id="ARBA00023235"/>
    </source>
</evidence>
<gene>
    <name evidence="9" type="ORF">RB602_04565</name>
</gene>
<dbReference type="Gene3D" id="3.10.50.40">
    <property type="match status" value="1"/>
</dbReference>
<reference evidence="9 10" key="1">
    <citation type="submission" date="2023-10" db="EMBL/GenBank/DDBJ databases">
        <title>Complete genome sequence of a Sphingomonadaceae bacterium.</title>
        <authorList>
            <person name="Yan C."/>
        </authorList>
    </citation>
    <scope>NUCLEOTIDE SEQUENCE [LARGE SCALE GENOMIC DNA]</scope>
    <source>
        <strain evidence="9 10">SCSIO 66989</strain>
    </source>
</reference>
<feature type="compositionally biased region" description="Pro residues" evidence="7">
    <location>
        <begin position="185"/>
        <end position="202"/>
    </location>
</feature>
<comment type="catalytic activity">
    <reaction evidence="1 5 6">
        <text>[protein]-peptidylproline (omega=180) = [protein]-peptidylproline (omega=0)</text>
        <dbReference type="Rhea" id="RHEA:16237"/>
        <dbReference type="Rhea" id="RHEA-COMP:10747"/>
        <dbReference type="Rhea" id="RHEA-COMP:10748"/>
        <dbReference type="ChEBI" id="CHEBI:83833"/>
        <dbReference type="ChEBI" id="CHEBI:83834"/>
        <dbReference type="EC" id="5.2.1.8"/>
    </reaction>
</comment>
<evidence type="ECO:0000256" key="2">
    <source>
        <dbReference type="ARBA" id="ARBA00006577"/>
    </source>
</evidence>
<proteinExistence type="inferred from homology"/>
<organism evidence="9 10">
    <name type="scientific">Alterisphingorhabdus coralli</name>
    <dbReference type="NCBI Taxonomy" id="3071408"/>
    <lineage>
        <taxon>Bacteria</taxon>
        <taxon>Pseudomonadati</taxon>
        <taxon>Pseudomonadota</taxon>
        <taxon>Alphaproteobacteria</taxon>
        <taxon>Sphingomonadales</taxon>
        <taxon>Sphingomonadaceae</taxon>
        <taxon>Alterisphingorhabdus (ex Yan et al. 2024)</taxon>
    </lineage>
</organism>
<dbReference type="EMBL" id="CP136594">
    <property type="protein sequence ID" value="WOE75996.1"/>
    <property type="molecule type" value="Genomic_DNA"/>
</dbReference>
<dbReference type="KEGG" id="acoa:RB602_04565"/>
<evidence type="ECO:0000256" key="3">
    <source>
        <dbReference type="ARBA" id="ARBA00023110"/>
    </source>
</evidence>